<dbReference type="SUPFAM" id="SSF55781">
    <property type="entry name" value="GAF domain-like"/>
    <property type="match status" value="1"/>
</dbReference>
<proteinExistence type="predicted"/>
<accession>A0A7C9HSJ6</accession>
<dbReference type="RefSeq" id="WP_157459725.1">
    <property type="nucleotide sequence ID" value="NZ_WQLB01000017.1"/>
</dbReference>
<dbReference type="PROSITE" id="PS50887">
    <property type="entry name" value="GGDEF"/>
    <property type="match status" value="1"/>
</dbReference>
<dbReference type="Proteomes" id="UP000483286">
    <property type="component" value="Unassembled WGS sequence"/>
</dbReference>
<dbReference type="Pfam" id="PF00990">
    <property type="entry name" value="GGDEF"/>
    <property type="match status" value="1"/>
</dbReference>
<dbReference type="Pfam" id="PF01590">
    <property type="entry name" value="GAF"/>
    <property type="match status" value="1"/>
</dbReference>
<dbReference type="InterPro" id="IPR029016">
    <property type="entry name" value="GAF-like_dom_sf"/>
</dbReference>
<feature type="domain" description="GGDEF" evidence="1">
    <location>
        <begin position="200"/>
        <end position="328"/>
    </location>
</feature>
<dbReference type="PANTHER" id="PTHR43102:SF2">
    <property type="entry name" value="GAF DOMAIN-CONTAINING PROTEIN"/>
    <property type="match status" value="1"/>
</dbReference>
<organism evidence="2 3">
    <name type="scientific">Deinococcus arboris</name>
    <dbReference type="NCBI Taxonomy" id="2682977"/>
    <lineage>
        <taxon>Bacteria</taxon>
        <taxon>Thermotogati</taxon>
        <taxon>Deinococcota</taxon>
        <taxon>Deinococci</taxon>
        <taxon>Deinococcales</taxon>
        <taxon>Deinococcaceae</taxon>
        <taxon>Deinococcus</taxon>
    </lineage>
</organism>
<protein>
    <submittedName>
        <fullName evidence="2">Diguanylate cyclase</fullName>
    </submittedName>
</protein>
<evidence type="ECO:0000313" key="2">
    <source>
        <dbReference type="EMBL" id="MVN87673.1"/>
    </source>
</evidence>
<sequence length="328" mass="35888">MAVALDPREEERLADLHDLRLLDTPREPQFDRIMGLAAQHFSAPYGSITLVDRDRQWFKATVGFRHSEDPRQDSICALVIGQPGVTVIEDAARLDATAHMRGVTHEPHIRFYAGAPVVTETGHAVGTICVIDQEPRPFTAADRTTLSNFAELVASELHLRRLTRRLYDQTLRDDLTGLATRRAFMRAVFLAQQEAAVTQTPVVVGLLDLHQFGALNATHGPAAGDALLRRVGQTAQSLLRSGEQAGRLKADQFTLLFTGPDALLRAQQVSAELLVAFPDRPGSVGLSLGLVEVPPHVERPDPDDLLSYADQAMYIAKKGGLGVMRLSL</sequence>
<dbReference type="NCBIfam" id="TIGR00254">
    <property type="entry name" value="GGDEF"/>
    <property type="match status" value="1"/>
</dbReference>
<dbReference type="Gene3D" id="3.30.450.40">
    <property type="match status" value="1"/>
</dbReference>
<dbReference type="InterPro" id="IPR043128">
    <property type="entry name" value="Rev_trsase/Diguanyl_cyclase"/>
</dbReference>
<comment type="caution">
    <text evidence="2">The sequence shown here is derived from an EMBL/GenBank/DDBJ whole genome shotgun (WGS) entry which is preliminary data.</text>
</comment>
<name>A0A7C9HSJ6_9DEIO</name>
<gene>
    <name evidence="2" type="ORF">GO986_12965</name>
</gene>
<dbReference type="CDD" id="cd01949">
    <property type="entry name" value="GGDEF"/>
    <property type="match status" value="1"/>
</dbReference>
<evidence type="ECO:0000313" key="3">
    <source>
        <dbReference type="Proteomes" id="UP000483286"/>
    </source>
</evidence>
<dbReference type="SMART" id="SM00065">
    <property type="entry name" value="GAF"/>
    <property type="match status" value="1"/>
</dbReference>
<dbReference type="PANTHER" id="PTHR43102">
    <property type="entry name" value="SLR1143 PROTEIN"/>
    <property type="match status" value="1"/>
</dbReference>
<dbReference type="InterPro" id="IPR003018">
    <property type="entry name" value="GAF"/>
</dbReference>
<dbReference type="SMART" id="SM00267">
    <property type="entry name" value="GGDEF"/>
    <property type="match status" value="1"/>
</dbReference>
<dbReference type="InterPro" id="IPR029787">
    <property type="entry name" value="Nucleotide_cyclase"/>
</dbReference>
<keyword evidence="3" id="KW-1185">Reference proteome</keyword>
<reference evidence="2 3" key="1">
    <citation type="submission" date="2019-12" db="EMBL/GenBank/DDBJ databases">
        <title>Deinococcus sp. HMF7620 Genome sequencing and assembly.</title>
        <authorList>
            <person name="Kang H."/>
            <person name="Kim H."/>
            <person name="Joh K."/>
        </authorList>
    </citation>
    <scope>NUCLEOTIDE SEQUENCE [LARGE SCALE GENOMIC DNA]</scope>
    <source>
        <strain evidence="2 3">HMF7620</strain>
    </source>
</reference>
<dbReference type="EMBL" id="WQLB01000017">
    <property type="protein sequence ID" value="MVN87673.1"/>
    <property type="molecule type" value="Genomic_DNA"/>
</dbReference>
<evidence type="ECO:0000259" key="1">
    <source>
        <dbReference type="PROSITE" id="PS50887"/>
    </source>
</evidence>
<dbReference type="Gene3D" id="3.30.70.270">
    <property type="match status" value="1"/>
</dbReference>
<dbReference type="AlphaFoldDB" id="A0A7C9HSJ6"/>
<dbReference type="SUPFAM" id="SSF55073">
    <property type="entry name" value="Nucleotide cyclase"/>
    <property type="match status" value="1"/>
</dbReference>
<dbReference type="InterPro" id="IPR000160">
    <property type="entry name" value="GGDEF_dom"/>
</dbReference>